<dbReference type="InterPro" id="IPR000515">
    <property type="entry name" value="MetI-like"/>
</dbReference>
<gene>
    <name evidence="9" type="ORF">FC84_GL001089</name>
</gene>
<dbReference type="PATRIC" id="fig|1423738.3.peg.1102"/>
<feature type="transmembrane region" description="Helical" evidence="7">
    <location>
        <begin position="103"/>
        <end position="125"/>
    </location>
</feature>
<organism evidence="9 10">
    <name type="scientific">Lapidilactobacillus dextrinicus DSM 20335</name>
    <dbReference type="NCBI Taxonomy" id="1423738"/>
    <lineage>
        <taxon>Bacteria</taxon>
        <taxon>Bacillati</taxon>
        <taxon>Bacillota</taxon>
        <taxon>Bacilli</taxon>
        <taxon>Lactobacillales</taxon>
        <taxon>Lactobacillaceae</taxon>
        <taxon>Lapidilactobacillus</taxon>
    </lineage>
</organism>
<dbReference type="InterPro" id="IPR050809">
    <property type="entry name" value="UgpAE/MalFG_permease"/>
</dbReference>
<dbReference type="GO" id="GO:0055085">
    <property type="term" value="P:transmembrane transport"/>
    <property type="evidence" value="ECO:0007669"/>
    <property type="project" value="InterPro"/>
</dbReference>
<reference evidence="9 10" key="1">
    <citation type="journal article" date="2015" name="Genome Announc.">
        <title>Expanding the biotechnology potential of lactobacilli through comparative genomics of 213 strains and associated genera.</title>
        <authorList>
            <person name="Sun Z."/>
            <person name="Harris H.M."/>
            <person name="McCann A."/>
            <person name="Guo C."/>
            <person name="Argimon S."/>
            <person name="Zhang W."/>
            <person name="Yang X."/>
            <person name="Jeffery I.B."/>
            <person name="Cooney J.C."/>
            <person name="Kagawa T.F."/>
            <person name="Liu W."/>
            <person name="Song Y."/>
            <person name="Salvetti E."/>
            <person name="Wrobel A."/>
            <person name="Rasinkangas P."/>
            <person name="Parkhill J."/>
            <person name="Rea M.C."/>
            <person name="O'Sullivan O."/>
            <person name="Ritari J."/>
            <person name="Douillard F.P."/>
            <person name="Paul Ross R."/>
            <person name="Yang R."/>
            <person name="Briner A.E."/>
            <person name="Felis G.E."/>
            <person name="de Vos W.M."/>
            <person name="Barrangou R."/>
            <person name="Klaenhammer T.R."/>
            <person name="Caufield P.W."/>
            <person name="Cui Y."/>
            <person name="Zhang H."/>
            <person name="O'Toole P.W."/>
        </authorList>
    </citation>
    <scope>NUCLEOTIDE SEQUENCE [LARGE SCALE GENOMIC DNA]</scope>
    <source>
        <strain evidence="9 10">DSM 20335</strain>
    </source>
</reference>
<evidence type="ECO:0000256" key="6">
    <source>
        <dbReference type="ARBA" id="ARBA00023136"/>
    </source>
</evidence>
<evidence type="ECO:0000256" key="7">
    <source>
        <dbReference type="RuleBase" id="RU363032"/>
    </source>
</evidence>
<comment type="caution">
    <text evidence="9">The sequence shown here is derived from an EMBL/GenBank/DDBJ whole genome shotgun (WGS) entry which is preliminary data.</text>
</comment>
<comment type="subcellular location">
    <subcellularLocation>
        <location evidence="1 7">Cell membrane</location>
        <topology evidence="1 7">Multi-pass membrane protein</topology>
    </subcellularLocation>
</comment>
<dbReference type="Proteomes" id="UP000051813">
    <property type="component" value="Unassembled WGS sequence"/>
</dbReference>
<keyword evidence="6 7" id="KW-0472">Membrane</keyword>
<keyword evidence="5 7" id="KW-1133">Transmembrane helix</keyword>
<evidence type="ECO:0000256" key="2">
    <source>
        <dbReference type="ARBA" id="ARBA00022448"/>
    </source>
</evidence>
<keyword evidence="10" id="KW-1185">Reference proteome</keyword>
<evidence type="ECO:0000259" key="8">
    <source>
        <dbReference type="PROSITE" id="PS50928"/>
    </source>
</evidence>
<keyword evidence="2 7" id="KW-0813">Transport</keyword>
<evidence type="ECO:0000256" key="3">
    <source>
        <dbReference type="ARBA" id="ARBA00022475"/>
    </source>
</evidence>
<evidence type="ECO:0000256" key="1">
    <source>
        <dbReference type="ARBA" id="ARBA00004651"/>
    </source>
</evidence>
<keyword evidence="3" id="KW-1003">Cell membrane</keyword>
<dbReference type="GO" id="GO:0005886">
    <property type="term" value="C:plasma membrane"/>
    <property type="evidence" value="ECO:0007669"/>
    <property type="project" value="UniProtKB-SubCell"/>
</dbReference>
<evidence type="ECO:0000313" key="10">
    <source>
        <dbReference type="Proteomes" id="UP000051813"/>
    </source>
</evidence>
<evidence type="ECO:0000256" key="5">
    <source>
        <dbReference type="ARBA" id="ARBA00022989"/>
    </source>
</evidence>
<accession>A0A0R2BNY7</accession>
<evidence type="ECO:0000313" key="9">
    <source>
        <dbReference type="EMBL" id="KRM79620.1"/>
    </source>
</evidence>
<feature type="transmembrane region" description="Helical" evidence="7">
    <location>
        <begin position="183"/>
        <end position="207"/>
    </location>
</feature>
<dbReference type="PROSITE" id="PS50928">
    <property type="entry name" value="ABC_TM1"/>
    <property type="match status" value="1"/>
</dbReference>
<feature type="transmembrane region" description="Helical" evidence="7">
    <location>
        <begin position="28"/>
        <end position="50"/>
    </location>
</feature>
<dbReference type="AlphaFoldDB" id="A0A0R2BNY7"/>
<sequence>MMKQEVATPENVSTTPQKKKENFFQRLWANRVFLMMVAPGTIFLIVFFYIPVLANVVAFQDFQYSDQGFIYSIMHSPWVGLDNFKFFFKSADFWIVLRNTVGYNLTFLLLNFFFAIFFGVVMSQLRNARLLKVYQTLMLFPYFLSWAILAYFVYAFLSSDKGILNHIIQSFGGAPIDFYNSPWVWPFIIIFLGVWKGIGYNSILYFATAMGIDPAYYDAAMIDGASKWQQIKNVTLPHILPIATLMLILNIGGIFRSDFGLFYLIPRGSGSLINVTQTFDTYIYRALTTTNDIGMSTAAGLMQSVVGALLIVVSNWIVRRKHPESALF</sequence>
<feature type="transmembrane region" description="Helical" evidence="7">
    <location>
        <begin position="137"/>
        <end position="157"/>
    </location>
</feature>
<dbReference type="CDD" id="cd06261">
    <property type="entry name" value="TM_PBP2"/>
    <property type="match status" value="1"/>
</dbReference>
<dbReference type="Pfam" id="PF00528">
    <property type="entry name" value="BPD_transp_1"/>
    <property type="match status" value="1"/>
</dbReference>
<protein>
    <submittedName>
        <fullName evidence="9">Sugar ABC transporter permease</fullName>
    </submittedName>
</protein>
<dbReference type="InterPro" id="IPR035906">
    <property type="entry name" value="MetI-like_sf"/>
</dbReference>
<feature type="transmembrane region" description="Helical" evidence="7">
    <location>
        <begin position="236"/>
        <end position="255"/>
    </location>
</feature>
<name>A0A0R2BNY7_9LACO</name>
<proteinExistence type="inferred from homology"/>
<dbReference type="STRING" id="1423738.FC84_GL001089"/>
<dbReference type="PANTHER" id="PTHR43227">
    <property type="entry name" value="BLL4140 PROTEIN"/>
    <property type="match status" value="1"/>
</dbReference>
<keyword evidence="4 7" id="KW-0812">Transmembrane</keyword>
<evidence type="ECO:0000256" key="4">
    <source>
        <dbReference type="ARBA" id="ARBA00022692"/>
    </source>
</evidence>
<feature type="transmembrane region" description="Helical" evidence="7">
    <location>
        <begin position="298"/>
        <end position="318"/>
    </location>
</feature>
<comment type="similarity">
    <text evidence="7">Belongs to the binding-protein-dependent transport system permease family.</text>
</comment>
<dbReference type="Gene3D" id="1.10.3720.10">
    <property type="entry name" value="MetI-like"/>
    <property type="match status" value="1"/>
</dbReference>
<dbReference type="PANTHER" id="PTHR43227:SF11">
    <property type="entry name" value="BLL4140 PROTEIN"/>
    <property type="match status" value="1"/>
</dbReference>
<dbReference type="EMBL" id="AYYK01000003">
    <property type="protein sequence ID" value="KRM79620.1"/>
    <property type="molecule type" value="Genomic_DNA"/>
</dbReference>
<feature type="domain" description="ABC transmembrane type-1" evidence="8">
    <location>
        <begin position="97"/>
        <end position="314"/>
    </location>
</feature>
<dbReference type="SUPFAM" id="SSF161098">
    <property type="entry name" value="MetI-like"/>
    <property type="match status" value="1"/>
</dbReference>